<accession>A0A4D6MZG7</accession>
<dbReference type="AlphaFoldDB" id="A0A4D6MZG7"/>
<evidence type="ECO:0000313" key="1">
    <source>
        <dbReference type="EMBL" id="QCE06866.1"/>
    </source>
</evidence>
<protein>
    <submittedName>
        <fullName evidence="1">Uncharacterized protein</fullName>
    </submittedName>
</protein>
<reference evidence="1 2" key="1">
    <citation type="submission" date="2019-04" db="EMBL/GenBank/DDBJ databases">
        <title>An improved genome assembly and genetic linkage map for asparagus bean, Vigna unguiculata ssp. sesquipedialis.</title>
        <authorList>
            <person name="Xia Q."/>
            <person name="Zhang R."/>
            <person name="Dong Y."/>
        </authorList>
    </citation>
    <scope>NUCLEOTIDE SEQUENCE [LARGE SCALE GENOMIC DNA]</scope>
    <source>
        <tissue evidence="1">Leaf</tissue>
    </source>
</reference>
<dbReference type="Proteomes" id="UP000501690">
    <property type="component" value="Linkage Group LG9"/>
</dbReference>
<proteinExistence type="predicted"/>
<name>A0A4D6MZG7_VIGUN</name>
<organism evidence="1 2">
    <name type="scientific">Vigna unguiculata</name>
    <name type="common">Cowpea</name>
    <dbReference type="NCBI Taxonomy" id="3917"/>
    <lineage>
        <taxon>Eukaryota</taxon>
        <taxon>Viridiplantae</taxon>
        <taxon>Streptophyta</taxon>
        <taxon>Embryophyta</taxon>
        <taxon>Tracheophyta</taxon>
        <taxon>Spermatophyta</taxon>
        <taxon>Magnoliopsida</taxon>
        <taxon>eudicotyledons</taxon>
        <taxon>Gunneridae</taxon>
        <taxon>Pentapetalae</taxon>
        <taxon>rosids</taxon>
        <taxon>fabids</taxon>
        <taxon>Fabales</taxon>
        <taxon>Fabaceae</taxon>
        <taxon>Papilionoideae</taxon>
        <taxon>50 kb inversion clade</taxon>
        <taxon>NPAAA clade</taxon>
        <taxon>indigoferoid/millettioid clade</taxon>
        <taxon>Phaseoleae</taxon>
        <taxon>Vigna</taxon>
    </lineage>
</organism>
<dbReference type="EMBL" id="CP039353">
    <property type="protein sequence ID" value="QCE06866.1"/>
    <property type="molecule type" value="Genomic_DNA"/>
</dbReference>
<gene>
    <name evidence="1" type="ORF">DEO72_LG9g1880</name>
</gene>
<sequence>MLGIYPERHAQPGGTGSATKRHQRDMGFLVAGEILVVLEFWLDSMIRSSLNGISLSQCYYGVMMDSWIGKGAREKPHLTVKCNPPSDSYKVRENWNVRRLAARGVPPGDTCKNSGKRGACRLAARVARQAIWKRIVPSDLWVAPGDTVKAKVFCLL</sequence>
<evidence type="ECO:0000313" key="2">
    <source>
        <dbReference type="Proteomes" id="UP000501690"/>
    </source>
</evidence>
<keyword evidence="2" id="KW-1185">Reference proteome</keyword>